<proteinExistence type="predicted"/>
<dbReference type="AlphaFoldDB" id="A0A8H3FJ02"/>
<evidence type="ECO:0000313" key="2">
    <source>
        <dbReference type="Proteomes" id="UP000664169"/>
    </source>
</evidence>
<dbReference type="OrthoDB" id="5338260at2759"/>
<evidence type="ECO:0000313" key="1">
    <source>
        <dbReference type="EMBL" id="CAF9926831.1"/>
    </source>
</evidence>
<accession>A0A8H3FJ02</accession>
<dbReference type="Proteomes" id="UP000664169">
    <property type="component" value="Unassembled WGS sequence"/>
</dbReference>
<protein>
    <submittedName>
        <fullName evidence="1">Uncharacterized protein</fullName>
    </submittedName>
</protein>
<keyword evidence="2" id="KW-1185">Reference proteome</keyword>
<dbReference type="EMBL" id="CAJPDQ010000026">
    <property type="protein sequence ID" value="CAF9926831.1"/>
    <property type="molecule type" value="Genomic_DNA"/>
</dbReference>
<sequence>MNPVPALPAQANSKSSSEIKLSIHVPSPSNFNNSALELHDHGYDIDIRLTHGNNTFMSADFEMGILKSYGGRLLNGRFSFSYSYDPVSRIVTVCGSDYPSARGMSLLTQPIASDEISIERATPSGFHADDGYGNRHWYHRAQLFAGTTEAFRTTCRQANEMLIEALQEWPDVHVTVLQTLPELSTDLYHDVCLLSRHGKPFGNLKPGHIYLPYHVVTLPESQVQGTHMFKVDEHFANVKGSTGDPKPTGYSNGSWTQIWEEFTEQSATICTTHDWPVPCTPGVFAGAARKGGHVIIGKEAEPVPDNGDCYMFPICQNHNKSTYTGPMRAREYQKALHLRDYRH</sequence>
<name>A0A8H3FJ02_9LECA</name>
<gene>
    <name evidence="1" type="ORF">GOMPHAMPRED_004239</name>
</gene>
<comment type="caution">
    <text evidence="1">The sequence shown here is derived from an EMBL/GenBank/DDBJ whole genome shotgun (WGS) entry which is preliminary data.</text>
</comment>
<reference evidence="1" key="1">
    <citation type="submission" date="2021-03" db="EMBL/GenBank/DDBJ databases">
        <authorList>
            <person name="Tagirdzhanova G."/>
        </authorList>
    </citation>
    <scope>NUCLEOTIDE SEQUENCE</scope>
</reference>
<organism evidence="1 2">
    <name type="scientific">Gomphillus americanus</name>
    <dbReference type="NCBI Taxonomy" id="1940652"/>
    <lineage>
        <taxon>Eukaryota</taxon>
        <taxon>Fungi</taxon>
        <taxon>Dikarya</taxon>
        <taxon>Ascomycota</taxon>
        <taxon>Pezizomycotina</taxon>
        <taxon>Lecanoromycetes</taxon>
        <taxon>OSLEUM clade</taxon>
        <taxon>Ostropomycetidae</taxon>
        <taxon>Ostropales</taxon>
        <taxon>Graphidaceae</taxon>
        <taxon>Gomphilloideae</taxon>
        <taxon>Gomphillus</taxon>
    </lineage>
</organism>